<sequence>MKTKKTMILWDWSEAHGVHNVLAVEHPPQRKYPQQFSDGACWYDWEEQKRSTLAVIFGQMLAHGFTSPAAMVEALKQFAVVEDCGPWAQDVIDGIRAWGSYDA</sequence>
<dbReference type="RefSeq" id="WP_215883218.1">
    <property type="nucleotide sequence ID" value="NZ_JAAOMP010000040.1"/>
</dbReference>
<evidence type="ECO:0000313" key="2">
    <source>
        <dbReference type="Proteomes" id="UP000755654"/>
    </source>
</evidence>
<keyword evidence="2" id="KW-1185">Reference proteome</keyword>
<evidence type="ECO:0000313" key="1">
    <source>
        <dbReference type="EMBL" id="MBU2759523.1"/>
    </source>
</evidence>
<organism evidence="1 2">
    <name type="scientific">Acidithiobacillus sulfurivorans</name>
    <dbReference type="NCBI Taxonomy" id="1958756"/>
    <lineage>
        <taxon>Bacteria</taxon>
        <taxon>Pseudomonadati</taxon>
        <taxon>Pseudomonadota</taxon>
        <taxon>Acidithiobacillia</taxon>
        <taxon>Acidithiobacillales</taxon>
        <taxon>Acidithiobacillaceae</taxon>
        <taxon>Acidithiobacillus</taxon>
    </lineage>
</organism>
<protein>
    <submittedName>
        <fullName evidence="1">Uncharacterized protein</fullName>
    </submittedName>
</protein>
<comment type="caution">
    <text evidence="1">The sequence shown here is derived from an EMBL/GenBank/DDBJ whole genome shotgun (WGS) entry which is preliminary data.</text>
</comment>
<dbReference type="Proteomes" id="UP000755654">
    <property type="component" value="Unassembled WGS sequence"/>
</dbReference>
<name>A0ABS5ZWM7_9PROT</name>
<proteinExistence type="predicted"/>
<reference evidence="1 2" key="1">
    <citation type="journal article" date="2021" name="ISME J.">
        <title>Genomic evolution of the class Acidithiobacillia: deep-branching Proteobacteria living in extreme acidic conditions.</title>
        <authorList>
            <person name="Moya-Beltran A."/>
            <person name="Beard S."/>
            <person name="Rojas-Villalobos C."/>
            <person name="Issotta F."/>
            <person name="Gallardo Y."/>
            <person name="Ulloa R."/>
            <person name="Giaveno A."/>
            <person name="Degli Esposti M."/>
            <person name="Johnson D.B."/>
            <person name="Quatrini R."/>
        </authorList>
    </citation>
    <scope>NUCLEOTIDE SEQUENCE [LARGE SCALE GENOMIC DNA]</scope>
    <source>
        <strain evidence="1 2">RW2</strain>
    </source>
</reference>
<accession>A0ABS5ZWM7</accession>
<dbReference type="EMBL" id="JAAOMP010000040">
    <property type="protein sequence ID" value="MBU2759523.1"/>
    <property type="molecule type" value="Genomic_DNA"/>
</dbReference>
<gene>
    <name evidence="1" type="ORF">HAP95_04995</name>
</gene>